<dbReference type="AlphaFoldDB" id="A0A443RU88"/>
<reference evidence="1 2" key="1">
    <citation type="journal article" date="2018" name="Gigascience">
        <title>Genomes of trombidid mites reveal novel predicted allergens and laterally-transferred genes associated with secondary metabolism.</title>
        <authorList>
            <person name="Dong X."/>
            <person name="Chaisiri K."/>
            <person name="Xia D."/>
            <person name="Armstrong S.D."/>
            <person name="Fang Y."/>
            <person name="Donnelly M.J."/>
            <person name="Kadowaki T."/>
            <person name="McGarry J.W."/>
            <person name="Darby A.C."/>
            <person name="Makepeace B.L."/>
        </authorList>
    </citation>
    <scope>NUCLEOTIDE SEQUENCE [LARGE SCALE GENOMIC DNA]</scope>
    <source>
        <strain evidence="1">UoL-UT</strain>
    </source>
</reference>
<organism evidence="1 2">
    <name type="scientific">Leptotrombidium deliense</name>
    <dbReference type="NCBI Taxonomy" id="299467"/>
    <lineage>
        <taxon>Eukaryota</taxon>
        <taxon>Metazoa</taxon>
        <taxon>Ecdysozoa</taxon>
        <taxon>Arthropoda</taxon>
        <taxon>Chelicerata</taxon>
        <taxon>Arachnida</taxon>
        <taxon>Acari</taxon>
        <taxon>Acariformes</taxon>
        <taxon>Trombidiformes</taxon>
        <taxon>Prostigmata</taxon>
        <taxon>Anystina</taxon>
        <taxon>Parasitengona</taxon>
        <taxon>Trombiculoidea</taxon>
        <taxon>Trombiculidae</taxon>
        <taxon>Leptotrombidium</taxon>
    </lineage>
</organism>
<sequence length="75" mass="8511">MNAIEDILDDEYDACVASSKTSSKYNFGTRIKLNVTLSTDQRREMELLYVSPKYVNVVKGKHLDLSFIFGETCTP</sequence>
<evidence type="ECO:0000313" key="2">
    <source>
        <dbReference type="Proteomes" id="UP000288716"/>
    </source>
</evidence>
<accession>A0A443RU88</accession>
<protein>
    <submittedName>
        <fullName evidence="1">Uncharacterized protein</fullName>
    </submittedName>
</protein>
<dbReference type="EMBL" id="NCKV01032692">
    <property type="protein sequence ID" value="RWS18902.1"/>
    <property type="molecule type" value="Genomic_DNA"/>
</dbReference>
<proteinExistence type="predicted"/>
<comment type="caution">
    <text evidence="1">The sequence shown here is derived from an EMBL/GenBank/DDBJ whole genome shotgun (WGS) entry which is preliminary data.</text>
</comment>
<keyword evidence="2" id="KW-1185">Reference proteome</keyword>
<gene>
    <name evidence="1" type="ORF">B4U80_03150</name>
</gene>
<dbReference type="VEuPathDB" id="VectorBase:LDEU013138"/>
<dbReference type="Proteomes" id="UP000288716">
    <property type="component" value="Unassembled WGS sequence"/>
</dbReference>
<name>A0A443RU88_9ACAR</name>
<evidence type="ECO:0000313" key="1">
    <source>
        <dbReference type="EMBL" id="RWS18902.1"/>
    </source>
</evidence>